<name>A0ABU5SDS6_9BACT</name>
<comment type="caution">
    <text evidence="1">The sequence shown here is derived from an EMBL/GenBank/DDBJ whole genome shotgun (WGS) entry which is preliminary data.</text>
</comment>
<evidence type="ECO:0008006" key="3">
    <source>
        <dbReference type="Google" id="ProtNLM"/>
    </source>
</evidence>
<evidence type="ECO:0000313" key="1">
    <source>
        <dbReference type="EMBL" id="MEA5425406.1"/>
    </source>
</evidence>
<gene>
    <name evidence="1" type="ORF">VB798_02400</name>
</gene>
<reference evidence="1 2" key="1">
    <citation type="submission" date="2023-12" db="EMBL/GenBank/DDBJ databases">
        <title>Novel species of the genus Arcicella isolated from rivers.</title>
        <authorList>
            <person name="Lu H."/>
        </authorList>
    </citation>
    <scope>NUCLEOTIDE SEQUENCE [LARGE SCALE GENOMIC DNA]</scope>
    <source>
        <strain evidence="1 2">DC25W</strain>
    </source>
</reference>
<organism evidence="1 2">
    <name type="scientific">Arcicella lustrica</name>
    <dbReference type="NCBI Taxonomy" id="2984196"/>
    <lineage>
        <taxon>Bacteria</taxon>
        <taxon>Pseudomonadati</taxon>
        <taxon>Bacteroidota</taxon>
        <taxon>Cytophagia</taxon>
        <taxon>Cytophagales</taxon>
        <taxon>Flectobacillaceae</taxon>
        <taxon>Arcicella</taxon>
    </lineage>
</organism>
<keyword evidence="2" id="KW-1185">Reference proteome</keyword>
<dbReference type="InterPro" id="IPR027417">
    <property type="entry name" value="P-loop_NTPase"/>
</dbReference>
<accession>A0ABU5SDS6</accession>
<evidence type="ECO:0000313" key="2">
    <source>
        <dbReference type="Proteomes" id="UP001302222"/>
    </source>
</evidence>
<proteinExistence type="predicted"/>
<dbReference type="RefSeq" id="WP_323255576.1">
    <property type="nucleotide sequence ID" value="NZ_JAYGIM010000001.1"/>
</dbReference>
<sequence>MKIDRSKLLEEMHTFFQQESGVVIGEPGVGKTYLLSKMVSLLLEKKIPATMVQIDFLSDGSDKDIAEALGVSGENWIDALRLISLPDNTKGIFIFDAYDTIKDEKLKTVILKQITKAKQQLPNWSIVVSVRTYDAIRSQKLIELFPAEFNNDNIHCRRFKIPILSEKELSEFLTGYQKLNTIYKEGTAKLKEIFRIPFFLSLLDIILSKTDTSTDTIRVLKSEIELLQMYWIKVVYKVTPSIQMELFLKDFTLKMVENRVISVDKLDYLSNIDIDKLLITEQLLGENILTEQGSYSPKMAFAHNILFDFAVSKLVLKDNTIELLQFIAADQARPFFLRPSFIYFFANLWYVNPAKFWTIYNELSLSTDDVISLFNKLIPSTIVAKEFVDTNQLKFLDDPTSYNISQTINVLQALRFIKETTNKAAQASLLLRLSTNLQLAFVWDFSFILEGLIKDPIIQADVATFSICGNSARNLINFLLANKVNQSVDQLASYTGISLIAKTYSTDIEASRTCLQLILDIIDQPDFNIAYVSTLTENIKEFYMIDPQFCARIYEKVSAHEENSFDQAPMYSGVLMSFTSSRHDQFDICHYRLQQIFPKFISSSPELAIPIALSISNNFIKKKNLDGLVILDTIKIPFDFLVDDINAHYQVDLSHSWYHPMSSTEPIQYTQYILNYFEKLISTNEIELLKILLKSYFSCANSAYNWKMLLDFGTSYPEILHDLLFNLLLQPAILYCDDTIVAAGTFLESAIQFYTKEQVHQLEKTILAYPENISVSALGNMNILRLLSRIPKERLTEAKSIAIMSSSEVMKNEPLVSYTSTSEIYTTEMFLTEQGVDIKKQENEQLLAENQKMEWLTNHFSNDVPDAENYAEPLKAANKTFVIVRDNTEVSQRLKQTILTNVADVCRIVLHSNLTLKHEVQLSPEQYITFKEMLFFCLNYYTDSDIFAEKNSSPGSIYSQTPRSNAAFALPKLFACTKDVDLLPLIKQYANDKNAITRFGIMQSLHHLYPTQKELFWEIVNERLDKETDWFTKSVIIGRLNNVKIFTTEPDRFINAYQLAKSEIFKIPEGHYSYLASFLSIALAFLRFTGDVRIKDILRQCLENNLSIGPVLVSNAFEIIKPENRNYLDPTDVEKSVRVLDTLMMLLNMCEKMLLSTKSNDEVIEEVQQSFVIIDTVIKQIYFSMQVSQVIPQQNTIRINQEHQLRFYFFAKPLLEKILGISRQLKGGHMQGHSAHYFIEIMGEVLRFDARFSLATTSEITTMAVGTNYTFDYSAIQEVVKYTERLLADHKSMLTEPQAFAQIMNLLNIYVRSGWPVALDLLWKLDEIFR</sequence>
<dbReference type="SUPFAM" id="SSF52540">
    <property type="entry name" value="P-loop containing nucleoside triphosphate hydrolases"/>
    <property type="match status" value="1"/>
</dbReference>
<protein>
    <recommendedName>
        <fullName evidence="3">AAA+ ATPase domain-containing protein</fullName>
    </recommendedName>
</protein>
<dbReference type="Gene3D" id="3.40.50.300">
    <property type="entry name" value="P-loop containing nucleotide triphosphate hydrolases"/>
    <property type="match status" value="1"/>
</dbReference>
<dbReference type="EMBL" id="JAYGIM010000001">
    <property type="protein sequence ID" value="MEA5425406.1"/>
    <property type="molecule type" value="Genomic_DNA"/>
</dbReference>
<dbReference type="Proteomes" id="UP001302222">
    <property type="component" value="Unassembled WGS sequence"/>
</dbReference>